<dbReference type="PANTHER" id="PTHR11705:SF143">
    <property type="entry name" value="SLL0236 PROTEIN"/>
    <property type="match status" value="1"/>
</dbReference>
<comment type="cofactor">
    <cofactor evidence="1">
        <name>Zn(2+)</name>
        <dbReference type="ChEBI" id="CHEBI:29105"/>
    </cofactor>
</comment>
<dbReference type="EMBL" id="CP099397">
    <property type="protein sequence ID" value="USR39191.1"/>
    <property type="molecule type" value="Genomic_DNA"/>
</dbReference>
<dbReference type="SUPFAM" id="SSF53187">
    <property type="entry name" value="Zn-dependent exopeptidases"/>
    <property type="match status" value="1"/>
</dbReference>
<evidence type="ECO:0000256" key="4">
    <source>
        <dbReference type="ARBA" id="ARBA00022801"/>
    </source>
</evidence>
<keyword evidence="6" id="KW-0482">Metalloprotease</keyword>
<evidence type="ECO:0000256" key="8">
    <source>
        <dbReference type="SAM" id="MobiDB-lite"/>
    </source>
</evidence>
<evidence type="ECO:0000256" key="7">
    <source>
        <dbReference type="PROSITE-ProRule" id="PRU01379"/>
    </source>
</evidence>
<keyword evidence="5" id="KW-0862">Zinc</keyword>
<name>A0ABY5A677_9GAMM</name>
<accession>A0ABY5A677</accession>
<gene>
    <name evidence="11" type="ORF">L1F06_021385</name>
</gene>
<reference evidence="11" key="1">
    <citation type="submission" date="2022-06" db="EMBL/GenBank/DDBJ databases">
        <title>Complete genome of Pseudomonas hydrolytica DSWY01T.</title>
        <authorList>
            <person name="Jung J."/>
            <person name="Jeon C.O."/>
        </authorList>
    </citation>
    <scope>NUCLEOTIDE SEQUENCE</scope>
    <source>
        <strain evidence="11">DSWY01</strain>
    </source>
</reference>
<dbReference type="RefSeq" id="WP_012019777.1">
    <property type="nucleotide sequence ID" value="NZ_CP099397.1"/>
</dbReference>
<proteinExistence type="inferred from homology"/>
<protein>
    <submittedName>
        <fullName evidence="11">Peptidase M14</fullName>
    </submittedName>
</protein>
<dbReference type="SMART" id="SM00631">
    <property type="entry name" value="Zn_pept"/>
    <property type="match status" value="1"/>
</dbReference>
<sequence length="422" mass="45611">MRLTFASLLLGASLLPLGATAAQPNGPWINEQQQVSLEGFMSNAQLYDQLAGLARRSGGSLTLEQAGSSGEGRPIWLARLGQTGNPAVMIITQQHGNEPHGTEAALDLMRKLAAGGAFSRQVLDHLQVIFIPRVNPDGTARASRGNMDFSAPQTSATCLRDDGSVDPQRLDQGLGANVTAYTAENGERRWSYDINRYHWPDWSQSPQILCNPGLADQRHFDPGLNPVPEAVAVRNAYDKYQPMWLVDVHNQNPAVVLDEADPEANRPGRQVTGSIVWPTNAAVAPAAVALSKQMALVMKKRSMQLGNMEITNYYYERPDGSIRRGGGDPGIARNAYALLASERLASGAEGPLGGNILMEITGLNSRGQKSKGMLRNNVREMLEALLVATADGSLLTQDPAETDRLLPPGQEVDEPLDNPHEE</sequence>
<dbReference type="InterPro" id="IPR000834">
    <property type="entry name" value="Peptidase_M14"/>
</dbReference>
<evidence type="ECO:0000256" key="5">
    <source>
        <dbReference type="ARBA" id="ARBA00022833"/>
    </source>
</evidence>
<evidence type="ECO:0000256" key="3">
    <source>
        <dbReference type="ARBA" id="ARBA00022670"/>
    </source>
</evidence>
<feature type="chain" id="PRO_5046840116" evidence="9">
    <location>
        <begin position="22"/>
        <end position="422"/>
    </location>
</feature>
<comment type="similarity">
    <text evidence="2 7">Belongs to the peptidase M14 family.</text>
</comment>
<dbReference type="GeneID" id="300083578"/>
<keyword evidence="12" id="KW-1185">Reference proteome</keyword>
<keyword evidence="3" id="KW-0645">Protease</keyword>
<evidence type="ECO:0000256" key="6">
    <source>
        <dbReference type="ARBA" id="ARBA00023049"/>
    </source>
</evidence>
<keyword evidence="4" id="KW-0378">Hydrolase</keyword>
<evidence type="ECO:0000259" key="10">
    <source>
        <dbReference type="PROSITE" id="PS52035"/>
    </source>
</evidence>
<dbReference type="Gene3D" id="3.40.630.10">
    <property type="entry name" value="Zn peptidases"/>
    <property type="match status" value="1"/>
</dbReference>
<comment type="caution">
    <text evidence="7">Lacks conserved residue(s) required for the propagation of feature annotation.</text>
</comment>
<evidence type="ECO:0000256" key="1">
    <source>
        <dbReference type="ARBA" id="ARBA00001947"/>
    </source>
</evidence>
<dbReference type="PROSITE" id="PS52035">
    <property type="entry name" value="PEPTIDASE_M14"/>
    <property type="match status" value="1"/>
</dbReference>
<feature type="region of interest" description="Disordered" evidence="8">
    <location>
        <begin position="397"/>
        <end position="422"/>
    </location>
</feature>
<evidence type="ECO:0000313" key="12">
    <source>
        <dbReference type="Proteomes" id="UP001054897"/>
    </source>
</evidence>
<dbReference type="Proteomes" id="UP001054897">
    <property type="component" value="Chromosome"/>
</dbReference>
<dbReference type="PANTHER" id="PTHR11705">
    <property type="entry name" value="PROTEASE FAMILY M14 CARBOXYPEPTIDASE A,B"/>
    <property type="match status" value="1"/>
</dbReference>
<dbReference type="Pfam" id="PF00246">
    <property type="entry name" value="Peptidase_M14"/>
    <property type="match status" value="1"/>
</dbReference>
<evidence type="ECO:0000256" key="9">
    <source>
        <dbReference type="SAM" id="SignalP"/>
    </source>
</evidence>
<organism evidence="11 12">
    <name type="scientific">Ectopseudomonas hydrolytica</name>
    <dbReference type="NCBI Taxonomy" id="2493633"/>
    <lineage>
        <taxon>Bacteria</taxon>
        <taxon>Pseudomonadati</taxon>
        <taxon>Pseudomonadota</taxon>
        <taxon>Gammaproteobacteria</taxon>
        <taxon>Pseudomonadales</taxon>
        <taxon>Pseudomonadaceae</taxon>
        <taxon>Ectopseudomonas</taxon>
    </lineage>
</organism>
<feature type="domain" description="Peptidase M14" evidence="10">
    <location>
        <begin position="39"/>
        <end position="422"/>
    </location>
</feature>
<keyword evidence="9" id="KW-0732">Signal</keyword>
<evidence type="ECO:0000313" key="11">
    <source>
        <dbReference type="EMBL" id="USR39191.1"/>
    </source>
</evidence>
<feature type="signal peptide" evidence="9">
    <location>
        <begin position="1"/>
        <end position="21"/>
    </location>
</feature>
<evidence type="ECO:0000256" key="2">
    <source>
        <dbReference type="ARBA" id="ARBA00005988"/>
    </source>
</evidence>